<evidence type="ECO:0000313" key="3">
    <source>
        <dbReference type="Proteomes" id="UP001160148"/>
    </source>
</evidence>
<sequence length="164" mass="19170">MFSNFMRMIFISLILFMVETAGINKYTDHKIENSGIYYEYISKIKLTTDTFKLITLVNTTNYEIKYNDLMEINNKTMTFCRAKSIGNVSEIYQQFSGLINNTIAQLNKRFNTYNNLKTHRISKRGLVNVIGSFQKWAFGILNEDDLIEIDEKIKSHSGQNKKKH</sequence>
<gene>
    <name evidence="2" type="ORF">MEUPH1_LOCUS30513</name>
</gene>
<proteinExistence type="predicted"/>
<protein>
    <submittedName>
        <fullName evidence="2">Uncharacterized protein</fullName>
    </submittedName>
</protein>
<comment type="caution">
    <text evidence="2">The sequence shown here is derived from an EMBL/GenBank/DDBJ whole genome shotgun (WGS) entry which is preliminary data.</text>
</comment>
<keyword evidence="1" id="KW-0732">Signal</keyword>
<accession>A0AAV0Y8C9</accession>
<organism evidence="2 3">
    <name type="scientific">Macrosiphum euphorbiae</name>
    <name type="common">potato aphid</name>
    <dbReference type="NCBI Taxonomy" id="13131"/>
    <lineage>
        <taxon>Eukaryota</taxon>
        <taxon>Metazoa</taxon>
        <taxon>Ecdysozoa</taxon>
        <taxon>Arthropoda</taxon>
        <taxon>Hexapoda</taxon>
        <taxon>Insecta</taxon>
        <taxon>Pterygota</taxon>
        <taxon>Neoptera</taxon>
        <taxon>Paraneoptera</taxon>
        <taxon>Hemiptera</taxon>
        <taxon>Sternorrhyncha</taxon>
        <taxon>Aphidomorpha</taxon>
        <taxon>Aphidoidea</taxon>
        <taxon>Aphididae</taxon>
        <taxon>Macrosiphini</taxon>
        <taxon>Macrosiphum</taxon>
    </lineage>
</organism>
<evidence type="ECO:0000313" key="2">
    <source>
        <dbReference type="EMBL" id="CAI6377219.1"/>
    </source>
</evidence>
<keyword evidence="3" id="KW-1185">Reference proteome</keyword>
<name>A0AAV0Y8C9_9HEMI</name>
<dbReference type="AlphaFoldDB" id="A0AAV0Y8C9"/>
<feature type="signal peptide" evidence="1">
    <location>
        <begin position="1"/>
        <end position="20"/>
    </location>
</feature>
<evidence type="ECO:0000256" key="1">
    <source>
        <dbReference type="SAM" id="SignalP"/>
    </source>
</evidence>
<feature type="chain" id="PRO_5043874908" evidence="1">
    <location>
        <begin position="21"/>
        <end position="164"/>
    </location>
</feature>
<dbReference type="Pfam" id="PF12259">
    <property type="entry name" value="Baculo_F"/>
    <property type="match status" value="1"/>
</dbReference>
<reference evidence="2 3" key="1">
    <citation type="submission" date="2023-01" db="EMBL/GenBank/DDBJ databases">
        <authorList>
            <person name="Whitehead M."/>
        </authorList>
    </citation>
    <scope>NUCLEOTIDE SEQUENCE [LARGE SCALE GENOMIC DNA]</scope>
</reference>
<dbReference type="InterPro" id="IPR022048">
    <property type="entry name" value="Envelope_fusion-like"/>
</dbReference>
<dbReference type="Proteomes" id="UP001160148">
    <property type="component" value="Unassembled WGS sequence"/>
</dbReference>
<dbReference type="EMBL" id="CARXXK010001670">
    <property type="protein sequence ID" value="CAI6377219.1"/>
    <property type="molecule type" value="Genomic_DNA"/>
</dbReference>